<dbReference type="HAMAP" id="MF_01212">
    <property type="entry name" value="dGTPase_type2"/>
    <property type="match status" value="1"/>
</dbReference>
<accession>A0ABT7NQ30</accession>
<dbReference type="PROSITE" id="PS51831">
    <property type="entry name" value="HD"/>
    <property type="match status" value="1"/>
</dbReference>
<dbReference type="InterPro" id="IPR003607">
    <property type="entry name" value="HD/PDEase_dom"/>
</dbReference>
<comment type="similarity">
    <text evidence="2">Belongs to the dGTPase family. Type 2 subfamily.</text>
</comment>
<evidence type="ECO:0000313" key="4">
    <source>
        <dbReference type="EMBL" id="MDM1049361.1"/>
    </source>
</evidence>
<keyword evidence="1 2" id="KW-0378">Hydrolase</keyword>
<proteinExistence type="inferred from homology"/>
<protein>
    <recommendedName>
        <fullName evidence="2">Deoxyguanosinetriphosphate triphosphohydrolase-like protein</fullName>
    </recommendedName>
</protein>
<evidence type="ECO:0000256" key="1">
    <source>
        <dbReference type="ARBA" id="ARBA00022801"/>
    </source>
</evidence>
<name>A0ABT7NQ30_9SPHI</name>
<dbReference type="NCBIfam" id="TIGR01353">
    <property type="entry name" value="dGTP_triPase"/>
    <property type="match status" value="1"/>
</dbReference>
<dbReference type="RefSeq" id="WP_286651803.1">
    <property type="nucleotide sequence ID" value="NZ_JACAGK010000044.1"/>
</dbReference>
<evidence type="ECO:0000313" key="5">
    <source>
        <dbReference type="Proteomes" id="UP001170954"/>
    </source>
</evidence>
<feature type="domain" description="HD" evidence="3">
    <location>
        <begin position="56"/>
        <end position="234"/>
    </location>
</feature>
<dbReference type="Proteomes" id="UP001170954">
    <property type="component" value="Unassembled WGS sequence"/>
</dbReference>
<dbReference type="InterPro" id="IPR006674">
    <property type="entry name" value="HD_domain"/>
</dbReference>
<dbReference type="Pfam" id="PF01966">
    <property type="entry name" value="HD"/>
    <property type="match status" value="1"/>
</dbReference>
<dbReference type="InterPro" id="IPR023023">
    <property type="entry name" value="dNTPase_2"/>
</dbReference>
<dbReference type="InterPro" id="IPR006261">
    <property type="entry name" value="dGTPase"/>
</dbReference>
<dbReference type="CDD" id="cd00077">
    <property type="entry name" value="HDc"/>
    <property type="match status" value="1"/>
</dbReference>
<keyword evidence="5" id="KW-1185">Reference proteome</keyword>
<dbReference type="SUPFAM" id="SSF109604">
    <property type="entry name" value="HD-domain/PDEase-like"/>
    <property type="match status" value="1"/>
</dbReference>
<dbReference type="PANTHER" id="PTHR11373:SF32">
    <property type="entry name" value="DEOXYGUANOSINETRIPHOSPHATE TRIPHOSPHOHYDROLASE"/>
    <property type="match status" value="1"/>
</dbReference>
<reference evidence="4" key="2">
    <citation type="journal article" date="2022" name="Sci. Total Environ.">
        <title>Prevalence, transmission, and molecular epidemiology of tet(X)-positive bacteria among humans, animals, and environmental niches in China: An epidemiological, and genomic-based study.</title>
        <authorList>
            <person name="Dong N."/>
            <person name="Zeng Y."/>
            <person name="Cai C."/>
            <person name="Sun C."/>
            <person name="Lu J."/>
            <person name="Liu C."/>
            <person name="Zhou H."/>
            <person name="Sun Q."/>
            <person name="Shu L."/>
            <person name="Wang H."/>
            <person name="Wang Y."/>
            <person name="Wang S."/>
            <person name="Wu C."/>
            <person name="Chan E.W."/>
            <person name="Chen G."/>
            <person name="Shen Z."/>
            <person name="Chen S."/>
            <person name="Zhang R."/>
        </authorList>
    </citation>
    <scope>NUCLEOTIDE SEQUENCE</scope>
    <source>
        <strain evidence="4">R1692</strain>
    </source>
</reference>
<dbReference type="SMART" id="SM00471">
    <property type="entry name" value="HDc"/>
    <property type="match status" value="1"/>
</dbReference>
<evidence type="ECO:0000256" key="2">
    <source>
        <dbReference type="HAMAP-Rule" id="MF_01212"/>
    </source>
</evidence>
<dbReference type="InterPro" id="IPR026875">
    <property type="entry name" value="PHydrolase_assoc_dom"/>
</dbReference>
<reference evidence="4" key="1">
    <citation type="submission" date="2020-06" db="EMBL/GenBank/DDBJ databases">
        <authorList>
            <person name="Dong N."/>
        </authorList>
    </citation>
    <scope>NUCLEOTIDE SEQUENCE</scope>
    <source>
        <strain evidence="4">R1692</strain>
    </source>
</reference>
<dbReference type="Pfam" id="PF13286">
    <property type="entry name" value="HD_assoc"/>
    <property type="match status" value="1"/>
</dbReference>
<sequence length="479" mass="54795">MYRDDDFRRIFPVHESDYRSPVRRDYARLIHSPSFRRLQGKTQLYPGVESDFFRNRLTHSIEVAQIAKTIAMKLNFEFEQKGFNFKINEDICEFAGLAHDLGHPPFGHQGEEALDECMMNFGGFEGNAQSLRILSKIEKKREPESFDQPDSDSRIGLNLTFRTLASILKYDAKIPLNPSKRPEKFRNKPMKGFYESEDHLVKQIKKHVVGNSNTKKFKTVECWIMDVADDIAYSTYDLEDGMKAGFYHPTSFLTYPSRVYEHVAAKVSEAIGDSFSVEDVQYKLFEIFEYVYTGSSELIGEGKDEEGNLYHVLPKAAGIESILATFTGINNRLSLQYATNGELRGELTSKLVNNAINGVRIEINESSPSMSKVFLEPDIKVGVEVLKNFTFASQILSPRLKIAEYRGKEIVKVIFSALSDTDGHLLLPEDFQARYNSFTSDVDRKRCICDFIAGMTDKYAIEFYGRLKSERPETIFKPF</sequence>
<evidence type="ECO:0000259" key="3">
    <source>
        <dbReference type="PROSITE" id="PS51831"/>
    </source>
</evidence>
<dbReference type="EMBL" id="JACAGK010000044">
    <property type="protein sequence ID" value="MDM1049361.1"/>
    <property type="molecule type" value="Genomic_DNA"/>
</dbReference>
<dbReference type="Gene3D" id="1.10.3210.10">
    <property type="entry name" value="Hypothetical protein af1432"/>
    <property type="match status" value="2"/>
</dbReference>
<gene>
    <name evidence="4" type="primary">dgt</name>
    <name evidence="4" type="ORF">HX018_14050</name>
</gene>
<dbReference type="InterPro" id="IPR050135">
    <property type="entry name" value="dGTPase-like"/>
</dbReference>
<dbReference type="PANTHER" id="PTHR11373">
    <property type="entry name" value="DEOXYNUCLEOSIDE TRIPHOSPHATE TRIPHOSPHOHYDROLASE"/>
    <property type="match status" value="1"/>
</dbReference>
<comment type="caution">
    <text evidence="4">The sequence shown here is derived from an EMBL/GenBank/DDBJ whole genome shotgun (WGS) entry which is preliminary data.</text>
</comment>
<organism evidence="4 5">
    <name type="scientific">Sphingobacterium hotanense</name>
    <dbReference type="NCBI Taxonomy" id="649196"/>
    <lineage>
        <taxon>Bacteria</taxon>
        <taxon>Pseudomonadati</taxon>
        <taxon>Bacteroidota</taxon>
        <taxon>Sphingobacteriia</taxon>
        <taxon>Sphingobacteriales</taxon>
        <taxon>Sphingobacteriaceae</taxon>
        <taxon>Sphingobacterium</taxon>
    </lineage>
</organism>